<dbReference type="EMBL" id="JAERTX010000004">
    <property type="protein sequence ID" value="MBM9459234.1"/>
    <property type="molecule type" value="Genomic_DNA"/>
</dbReference>
<name>A0A939BS37_9ACTN</name>
<sequence length="128" mass="13679">MTGAVLTEAMNDPRLPDLRRASPRPQSGDVDDYLTLAQVAEATGVAEHYLRKRALAGLLGTIEHKNLSRTGHASLVVPHTVLNAEDPKAGTDALPAEWIARHQADLLLMSEAAEARGFAPLGDPEGRP</sequence>
<dbReference type="RefSeq" id="WP_205290550.1">
    <property type="nucleotide sequence ID" value="NZ_CP074406.1"/>
</dbReference>
<dbReference type="AlphaFoldDB" id="A0A939BS37"/>
<keyword evidence="3" id="KW-1185">Reference proteome</keyword>
<evidence type="ECO:0000313" key="2">
    <source>
        <dbReference type="EMBL" id="MBM9459234.1"/>
    </source>
</evidence>
<dbReference type="Proteomes" id="UP000663791">
    <property type="component" value="Unassembled WGS sequence"/>
</dbReference>
<accession>A0A939BS37</accession>
<evidence type="ECO:0000313" key="3">
    <source>
        <dbReference type="Proteomes" id="UP000663791"/>
    </source>
</evidence>
<feature type="region of interest" description="Disordered" evidence="1">
    <location>
        <begin position="1"/>
        <end position="29"/>
    </location>
</feature>
<evidence type="ECO:0000256" key="1">
    <source>
        <dbReference type="SAM" id="MobiDB-lite"/>
    </source>
</evidence>
<protein>
    <submittedName>
        <fullName evidence="2">Uncharacterized protein</fullName>
    </submittedName>
</protein>
<proteinExistence type="predicted"/>
<comment type="caution">
    <text evidence="2">The sequence shown here is derived from an EMBL/GenBank/DDBJ whole genome shotgun (WGS) entry which is preliminary data.</text>
</comment>
<organism evidence="2 3">
    <name type="scientific">Nocardioides faecalis</name>
    <dbReference type="NCBI Taxonomy" id="2803858"/>
    <lineage>
        <taxon>Bacteria</taxon>
        <taxon>Bacillati</taxon>
        <taxon>Actinomycetota</taxon>
        <taxon>Actinomycetes</taxon>
        <taxon>Propionibacteriales</taxon>
        <taxon>Nocardioidaceae</taxon>
        <taxon>Nocardioides</taxon>
    </lineage>
</organism>
<gene>
    <name evidence="2" type="ORF">JK386_04915</name>
</gene>
<reference evidence="2" key="1">
    <citation type="submission" date="2021-01" db="EMBL/GenBank/DDBJ databases">
        <title>Novel species in genus Nocardioides.</title>
        <authorList>
            <person name="Zhang G."/>
        </authorList>
    </citation>
    <scope>NUCLEOTIDE SEQUENCE</scope>
    <source>
        <strain evidence="2">Zg-536</strain>
    </source>
</reference>